<evidence type="ECO:0000313" key="5">
    <source>
        <dbReference type="Proteomes" id="UP000249081"/>
    </source>
</evidence>
<accession>A0A2W4VWG1</accession>
<dbReference type="PROSITE" id="PS50935">
    <property type="entry name" value="SSB"/>
    <property type="match status" value="1"/>
</dbReference>
<dbReference type="GO" id="GO:0003697">
    <property type="term" value="F:single-stranded DNA binding"/>
    <property type="evidence" value="ECO:0007669"/>
    <property type="project" value="InterPro"/>
</dbReference>
<dbReference type="AlphaFoldDB" id="A0A2W4VWG1"/>
<proteinExistence type="predicted"/>
<dbReference type="Proteomes" id="UP000249081">
    <property type="component" value="Unassembled WGS sequence"/>
</dbReference>
<name>A0A2W4VWG1_9CYAN</name>
<dbReference type="SUPFAM" id="SSF50249">
    <property type="entry name" value="Nucleic acid-binding proteins"/>
    <property type="match status" value="1"/>
</dbReference>
<gene>
    <name evidence="4" type="ORF">DCF17_16875</name>
</gene>
<dbReference type="InterPro" id="IPR012340">
    <property type="entry name" value="NA-bd_OB-fold"/>
</dbReference>
<evidence type="ECO:0000313" key="4">
    <source>
        <dbReference type="EMBL" id="PZO36716.1"/>
    </source>
</evidence>
<protein>
    <submittedName>
        <fullName evidence="4">Single-stranded DNA-binding protein</fullName>
    </submittedName>
</protein>
<feature type="region of interest" description="Disordered" evidence="3">
    <location>
        <begin position="112"/>
        <end position="137"/>
    </location>
</feature>
<dbReference type="EMBL" id="QBMN01000136">
    <property type="protein sequence ID" value="PZO36716.1"/>
    <property type="molecule type" value="Genomic_DNA"/>
</dbReference>
<dbReference type="Pfam" id="PF00436">
    <property type="entry name" value="SSB"/>
    <property type="match status" value="1"/>
</dbReference>
<comment type="caution">
    <text evidence="4">The sequence shown here is derived from an EMBL/GenBank/DDBJ whole genome shotgun (WGS) entry which is preliminary data.</text>
</comment>
<keyword evidence="1 2" id="KW-0238">DNA-binding</keyword>
<dbReference type="InterPro" id="IPR000424">
    <property type="entry name" value="Primosome_PriB/ssb"/>
</dbReference>
<evidence type="ECO:0000256" key="2">
    <source>
        <dbReference type="PROSITE-ProRule" id="PRU00252"/>
    </source>
</evidence>
<organism evidence="4 5">
    <name type="scientific">Shackletoniella antarctica</name>
    <dbReference type="NCBI Taxonomy" id="268115"/>
    <lineage>
        <taxon>Bacteria</taxon>
        <taxon>Bacillati</taxon>
        <taxon>Cyanobacteriota</taxon>
        <taxon>Cyanophyceae</taxon>
        <taxon>Oculatellales</taxon>
        <taxon>Oculatellaceae</taxon>
        <taxon>Shackletoniella</taxon>
    </lineage>
</organism>
<reference evidence="4 5" key="2">
    <citation type="submission" date="2018-06" db="EMBL/GenBank/DDBJ databases">
        <title>Metagenomic assembly of (sub)arctic Cyanobacteria and their associated microbiome from non-axenic cultures.</title>
        <authorList>
            <person name="Baurain D."/>
        </authorList>
    </citation>
    <scope>NUCLEOTIDE SEQUENCE [LARGE SCALE GENOMIC DNA]</scope>
    <source>
        <strain evidence="4">ULC041bin1</strain>
    </source>
</reference>
<reference evidence="5" key="1">
    <citation type="submission" date="2018-04" db="EMBL/GenBank/DDBJ databases">
        <authorList>
            <person name="Cornet L."/>
        </authorList>
    </citation>
    <scope>NUCLEOTIDE SEQUENCE [LARGE SCALE GENOMIC DNA]</scope>
</reference>
<sequence>MSSRGFNLCTLAGYVAADPQVRHIERKTGGSTQVANLTIYVDRIPSRKESDSFTVDITVWEDSPAWRKLTHIKKGSLIIASGAIDASPYLSKADSQPRAGLQLKANDIFLDSSPRAEDPDATASQAQAPRELATAEF</sequence>
<evidence type="ECO:0000256" key="1">
    <source>
        <dbReference type="ARBA" id="ARBA00023125"/>
    </source>
</evidence>
<dbReference type="Gene3D" id="2.40.50.140">
    <property type="entry name" value="Nucleic acid-binding proteins"/>
    <property type="match status" value="1"/>
</dbReference>
<evidence type="ECO:0000256" key="3">
    <source>
        <dbReference type="SAM" id="MobiDB-lite"/>
    </source>
</evidence>